<organism evidence="1 3">
    <name type="scientific">Xanthomarina gelatinilytica</name>
    <dbReference type="NCBI Taxonomy" id="1137281"/>
    <lineage>
        <taxon>Bacteria</taxon>
        <taxon>Pseudomonadati</taxon>
        <taxon>Bacteroidota</taxon>
        <taxon>Flavobacteriia</taxon>
        <taxon>Flavobacteriales</taxon>
        <taxon>Flavobacteriaceae</taxon>
        <taxon>Xanthomarina</taxon>
    </lineage>
</organism>
<accession>M7N905</accession>
<keyword evidence="3" id="KW-1185">Reference proteome</keyword>
<name>M7N905_9FLAO</name>
<protein>
    <submittedName>
        <fullName evidence="2">DUF488 domain-containing protein</fullName>
    </submittedName>
</protein>
<dbReference type="eggNOG" id="COG5483">
    <property type="taxonomic scope" value="Bacteria"/>
</dbReference>
<reference evidence="2 4" key="2">
    <citation type="journal article" date="2018" name="Nat. Biotechnol.">
        <title>A standardized bacterial taxonomy based on genome phylogeny substantially revises the tree of life.</title>
        <authorList>
            <person name="Parks D.H."/>
            <person name="Chuvochina M."/>
            <person name="Waite D.W."/>
            <person name="Rinke C."/>
            <person name="Skarshewski A."/>
            <person name="Chaumeil P.A."/>
            <person name="Hugenholtz P."/>
        </authorList>
    </citation>
    <scope>NUCLEOTIDE SEQUENCE [LARGE SCALE GENOMIC DNA]</scope>
    <source>
        <strain evidence="2">UBA10227</strain>
    </source>
</reference>
<gene>
    <name evidence="1" type="ORF">D778_00318</name>
    <name evidence="2" type="ORF">DHV22_04655</name>
</gene>
<comment type="caution">
    <text evidence="1">The sequence shown here is derived from an EMBL/GenBank/DDBJ whole genome shotgun (WGS) entry which is preliminary data.</text>
</comment>
<dbReference type="InterPro" id="IPR014519">
    <property type="entry name" value="UCP024492"/>
</dbReference>
<proteinExistence type="predicted"/>
<dbReference type="EMBL" id="DPRK01000079">
    <property type="protein sequence ID" value="HCY80932.1"/>
    <property type="molecule type" value="Genomic_DNA"/>
</dbReference>
<dbReference type="Proteomes" id="UP000263268">
    <property type="component" value="Unassembled WGS sequence"/>
</dbReference>
<dbReference type="PANTHER" id="PTHR39337:SF1">
    <property type="entry name" value="BLR5642 PROTEIN"/>
    <property type="match status" value="1"/>
</dbReference>
<dbReference type="EMBL" id="ANLA01000013">
    <property type="protein sequence ID" value="EMQ94958.1"/>
    <property type="molecule type" value="Genomic_DNA"/>
</dbReference>
<dbReference type="PANTHER" id="PTHR39337">
    <property type="entry name" value="BLR5642 PROTEIN"/>
    <property type="match status" value="1"/>
</dbReference>
<evidence type="ECO:0000313" key="1">
    <source>
        <dbReference type="EMBL" id="EMQ94958.1"/>
    </source>
</evidence>
<evidence type="ECO:0000313" key="2">
    <source>
        <dbReference type="EMBL" id="HCY80932.1"/>
    </source>
</evidence>
<dbReference type="Pfam" id="PF04343">
    <property type="entry name" value="DUF488"/>
    <property type="match status" value="1"/>
</dbReference>
<dbReference type="Proteomes" id="UP000012024">
    <property type="component" value="Unassembled WGS sequence"/>
</dbReference>
<dbReference type="PATRIC" id="fig|1137281.3.peg.1752"/>
<dbReference type="InterPro" id="IPR007438">
    <property type="entry name" value="DUF488"/>
</dbReference>
<dbReference type="OrthoDB" id="9789109at2"/>
<evidence type="ECO:0000313" key="3">
    <source>
        <dbReference type="Proteomes" id="UP000012024"/>
    </source>
</evidence>
<dbReference type="AlphaFoldDB" id="M7N905"/>
<dbReference type="PIRSF" id="PIRSF024492">
    <property type="entry name" value="UCP024492"/>
    <property type="match status" value="1"/>
</dbReference>
<dbReference type="RefSeq" id="WP_007649745.1">
    <property type="nucleotide sequence ID" value="NZ_ANLA01000013.1"/>
</dbReference>
<dbReference type="GeneID" id="98641629"/>
<reference evidence="1 3" key="1">
    <citation type="submission" date="2012-12" db="EMBL/GenBank/DDBJ databases">
        <title>Genome assembly of Formosa sp. AK20.</title>
        <authorList>
            <person name="Kumar R."/>
            <person name="Khatri I."/>
            <person name="Vaidya B."/>
            <person name="Subramanian S."/>
            <person name="Pinnaka A."/>
        </authorList>
    </citation>
    <scope>NUCLEOTIDE SEQUENCE [LARGE SCALE GENOMIC DNA]</scope>
    <source>
        <strain evidence="1 3">AK20</strain>
    </source>
</reference>
<evidence type="ECO:0000313" key="4">
    <source>
        <dbReference type="Proteomes" id="UP000263268"/>
    </source>
</evidence>
<sequence>MEKDKTIWTIGHSTRTEKEFINMLKAFKIEQLVDVRQFPGSRKFPHFNKEVLEVTLKEHDISYKHLLTLGGRRKANPESKNTAWKHPAFRAYADYMDTEKFKTGLKELENLASKNRTAIMCSEAVWWRCHRSMISDALKANKWEVLHIMALDKETEHPYTQPAKITNGQLSYH</sequence>